<evidence type="ECO:0000256" key="1">
    <source>
        <dbReference type="ARBA" id="ARBA00023125"/>
    </source>
</evidence>
<accession>A0A0D8IC64</accession>
<proteinExistence type="predicted"/>
<dbReference type="PROSITE" id="PS50943">
    <property type="entry name" value="HTH_CROC1"/>
    <property type="match status" value="1"/>
</dbReference>
<dbReference type="GO" id="GO:0003677">
    <property type="term" value="F:DNA binding"/>
    <property type="evidence" value="ECO:0007669"/>
    <property type="project" value="UniProtKB-KW"/>
</dbReference>
<evidence type="ECO:0000313" key="2">
    <source>
        <dbReference type="EMBL" id="AKL94981.1"/>
    </source>
</evidence>
<dbReference type="RefSeq" id="WP_044823741.1">
    <property type="nucleotide sequence ID" value="NZ_CP009687.1"/>
</dbReference>
<dbReference type="Pfam" id="PF01381">
    <property type="entry name" value="HTH_3"/>
    <property type="match status" value="1"/>
</dbReference>
<sequence>MESILKKLRQEKDLTQRELAKLLSLSPSTVAMYETGQRKPDSDTLKVLADFFNVTIDYLLGRSDIKNPKIDNKINSDLTEKDEKDIAKELEKMMKQLESQGALMFDGEPLDDESREALRLSLENSMRITKITNKKYTPKKYRKNNKED</sequence>
<dbReference type="Proteomes" id="UP000035704">
    <property type="component" value="Chromosome"/>
</dbReference>
<dbReference type="Gene3D" id="1.10.260.40">
    <property type="entry name" value="lambda repressor-like DNA-binding domains"/>
    <property type="match status" value="1"/>
</dbReference>
<dbReference type="KEGG" id="cace:CACET_c15320"/>
<gene>
    <name evidence="2" type="ORF">CACET_c15320</name>
</gene>
<protein>
    <submittedName>
        <fullName evidence="2">Putative phage repressor</fullName>
    </submittedName>
</protein>
<dbReference type="SUPFAM" id="SSF47413">
    <property type="entry name" value="lambda repressor-like DNA-binding domains"/>
    <property type="match status" value="1"/>
</dbReference>
<dbReference type="CDD" id="cd00093">
    <property type="entry name" value="HTH_XRE"/>
    <property type="match status" value="1"/>
</dbReference>
<dbReference type="InterPro" id="IPR001387">
    <property type="entry name" value="Cro/C1-type_HTH"/>
</dbReference>
<dbReference type="OrthoDB" id="1928139at2"/>
<dbReference type="STRING" id="84022.CACET_c15320"/>
<dbReference type="InterPro" id="IPR010982">
    <property type="entry name" value="Lambda_DNA-bd_dom_sf"/>
</dbReference>
<dbReference type="PANTHER" id="PTHR46558:SF11">
    <property type="entry name" value="HTH-TYPE TRANSCRIPTIONAL REGULATOR XRE"/>
    <property type="match status" value="1"/>
</dbReference>
<keyword evidence="1" id="KW-0238">DNA-binding</keyword>
<dbReference type="AlphaFoldDB" id="A0A0D8IC64"/>
<dbReference type="SMART" id="SM00530">
    <property type="entry name" value="HTH_XRE"/>
    <property type="match status" value="1"/>
</dbReference>
<name>A0A0D8IC64_9CLOT</name>
<reference evidence="2 3" key="1">
    <citation type="submission" date="2014-10" db="EMBL/GenBank/DDBJ databases">
        <title>Genome sequence of Clostridium aceticum DSM 1496.</title>
        <authorList>
            <person name="Poehlein A."/>
            <person name="Schiel-Bengelsdorf B."/>
            <person name="Gottschalk G."/>
            <person name="Duerre P."/>
            <person name="Daniel R."/>
        </authorList>
    </citation>
    <scope>NUCLEOTIDE SEQUENCE [LARGE SCALE GENOMIC DNA]</scope>
    <source>
        <strain evidence="2 3">DSM 1496</strain>
    </source>
</reference>
<dbReference type="PANTHER" id="PTHR46558">
    <property type="entry name" value="TRACRIPTIONAL REGULATORY PROTEIN-RELATED-RELATED"/>
    <property type="match status" value="1"/>
</dbReference>
<evidence type="ECO:0000313" key="3">
    <source>
        <dbReference type="Proteomes" id="UP000035704"/>
    </source>
</evidence>
<organism evidence="2 3">
    <name type="scientific">Clostridium aceticum</name>
    <dbReference type="NCBI Taxonomy" id="84022"/>
    <lineage>
        <taxon>Bacteria</taxon>
        <taxon>Bacillati</taxon>
        <taxon>Bacillota</taxon>
        <taxon>Clostridia</taxon>
        <taxon>Eubacteriales</taxon>
        <taxon>Clostridiaceae</taxon>
        <taxon>Clostridium</taxon>
    </lineage>
</organism>
<dbReference type="EMBL" id="CP009687">
    <property type="protein sequence ID" value="AKL94981.1"/>
    <property type="molecule type" value="Genomic_DNA"/>
</dbReference>
<dbReference type="PATRIC" id="fig|84022.5.peg.2985"/>
<keyword evidence="3" id="KW-1185">Reference proteome</keyword>